<evidence type="ECO:0000313" key="3">
    <source>
        <dbReference type="Proteomes" id="UP001589734"/>
    </source>
</evidence>
<accession>A0ABV6BKM4</accession>
<keyword evidence="3" id="KW-1185">Reference proteome</keyword>
<reference evidence="2 3" key="1">
    <citation type="submission" date="2024-09" db="EMBL/GenBank/DDBJ databases">
        <authorList>
            <person name="Sun Q."/>
            <person name="Mori K."/>
        </authorList>
    </citation>
    <scope>NUCLEOTIDE SEQUENCE [LARGE SCALE GENOMIC DNA]</scope>
    <source>
        <strain evidence="2 3">CGMCC 1.12926</strain>
    </source>
</reference>
<evidence type="ECO:0000256" key="1">
    <source>
        <dbReference type="SAM" id="Phobius"/>
    </source>
</evidence>
<keyword evidence="1" id="KW-1133">Transmembrane helix</keyword>
<dbReference type="Proteomes" id="UP001589734">
    <property type="component" value="Unassembled WGS sequence"/>
</dbReference>
<keyword evidence="1" id="KW-0472">Membrane</keyword>
<protein>
    <recommendedName>
        <fullName evidence="4">Lipocalin-like domain-containing protein</fullName>
    </recommendedName>
</protein>
<gene>
    <name evidence="2" type="ORF">ACFFLS_02950</name>
</gene>
<keyword evidence="1" id="KW-0812">Transmembrane</keyword>
<comment type="caution">
    <text evidence="2">The sequence shown here is derived from an EMBL/GenBank/DDBJ whole genome shotgun (WGS) entry which is preliminary data.</text>
</comment>
<evidence type="ECO:0008006" key="4">
    <source>
        <dbReference type="Google" id="ProtNLM"/>
    </source>
</evidence>
<proteinExistence type="predicted"/>
<name>A0ABV6BKM4_9FLAO</name>
<evidence type="ECO:0000313" key="2">
    <source>
        <dbReference type="EMBL" id="MFC0075984.1"/>
    </source>
</evidence>
<dbReference type="RefSeq" id="WP_379683289.1">
    <property type="nucleotide sequence ID" value="NZ_JBHLYW010000003.1"/>
</dbReference>
<feature type="transmembrane region" description="Helical" evidence="1">
    <location>
        <begin position="12"/>
        <end position="32"/>
    </location>
</feature>
<dbReference type="EMBL" id="JBHLYW010000003">
    <property type="protein sequence ID" value="MFC0075984.1"/>
    <property type="molecule type" value="Genomic_DNA"/>
</dbReference>
<dbReference type="PROSITE" id="PS51257">
    <property type="entry name" value="PROKAR_LIPOPROTEIN"/>
    <property type="match status" value="1"/>
</dbReference>
<organism evidence="2 3">
    <name type="scientific">Flavobacterium procerum</name>
    <dbReference type="NCBI Taxonomy" id="1455569"/>
    <lineage>
        <taxon>Bacteria</taxon>
        <taxon>Pseudomonadati</taxon>
        <taxon>Bacteroidota</taxon>
        <taxon>Flavobacteriia</taxon>
        <taxon>Flavobacteriales</taxon>
        <taxon>Flavobacteriaceae</taxon>
        <taxon>Flavobacterium</taxon>
    </lineage>
</organism>
<sequence length="152" mass="18387">MQKRQPIHLNRVFILSFFCVFLFFVFSCNQIIEKNKYNGTWILKERHYTEKISFKDGNYTKQYSSDDIRVHSNGKFYLNRNENRFGTTLSLIPDKMIMEKDTVFQDCENLDVIEMTDSTFTVQKSHQWARDARDKWIQVNEFLVYKKQKNKD</sequence>